<evidence type="ECO:0000313" key="4">
    <source>
        <dbReference type="Proteomes" id="UP000809789"/>
    </source>
</evidence>
<dbReference type="OrthoDB" id="1204at2759"/>
<feature type="compositionally biased region" description="Polar residues" evidence="1">
    <location>
        <begin position="265"/>
        <end position="281"/>
    </location>
</feature>
<keyword evidence="2" id="KW-0812">Transmembrane</keyword>
<dbReference type="GO" id="GO:1903778">
    <property type="term" value="P:protein localization to vacuolar membrane"/>
    <property type="evidence" value="ECO:0007669"/>
    <property type="project" value="TreeGrafter"/>
</dbReference>
<dbReference type="Pfam" id="PF12751">
    <property type="entry name" value="Vac7"/>
    <property type="match status" value="1"/>
</dbReference>
<feature type="compositionally biased region" description="Low complexity" evidence="1">
    <location>
        <begin position="120"/>
        <end position="138"/>
    </location>
</feature>
<dbReference type="GO" id="GO:0010513">
    <property type="term" value="P:positive regulation of phosphatidylinositol biosynthetic process"/>
    <property type="evidence" value="ECO:0007669"/>
    <property type="project" value="TreeGrafter"/>
</dbReference>
<keyword evidence="2" id="KW-1133">Transmembrane helix</keyword>
<accession>A0A8K0KSR8</accession>
<dbReference type="PANTHER" id="PTHR28258:SF1">
    <property type="entry name" value="VACUOLAR SEGREGATION PROTEIN 7"/>
    <property type="match status" value="1"/>
</dbReference>
<feature type="transmembrane region" description="Helical" evidence="2">
    <location>
        <begin position="645"/>
        <end position="671"/>
    </location>
</feature>
<feature type="compositionally biased region" description="Polar residues" evidence="1">
    <location>
        <begin position="457"/>
        <end position="466"/>
    </location>
</feature>
<feature type="compositionally biased region" description="Basic and acidic residues" evidence="1">
    <location>
        <begin position="282"/>
        <end position="299"/>
    </location>
</feature>
<gene>
    <name evidence="3" type="ORF">KVT40_008207</name>
</gene>
<dbReference type="PANTHER" id="PTHR28258">
    <property type="entry name" value="VACUOLAR SEGREGATION PROTEIN 7"/>
    <property type="match status" value="1"/>
</dbReference>
<feature type="compositionally biased region" description="Low complexity" evidence="1">
    <location>
        <begin position="56"/>
        <end position="72"/>
    </location>
</feature>
<evidence type="ECO:0000256" key="2">
    <source>
        <dbReference type="SAM" id="Phobius"/>
    </source>
</evidence>
<reference evidence="3" key="1">
    <citation type="submission" date="2021-07" db="EMBL/GenBank/DDBJ databases">
        <title>Elsinoe batatas strain:CRI-CJ2 Genome sequencing and assembly.</title>
        <authorList>
            <person name="Huang L."/>
        </authorList>
    </citation>
    <scope>NUCLEOTIDE SEQUENCE</scope>
    <source>
        <strain evidence="3">CRI-CJ2</strain>
    </source>
</reference>
<feature type="region of interest" description="Disordered" evidence="1">
    <location>
        <begin position="551"/>
        <end position="588"/>
    </location>
</feature>
<dbReference type="Proteomes" id="UP000809789">
    <property type="component" value="Unassembled WGS sequence"/>
</dbReference>
<protein>
    <recommendedName>
        <fullName evidence="5">Vacuolar segregation protein 7</fullName>
    </recommendedName>
</protein>
<dbReference type="GO" id="GO:0000329">
    <property type="term" value="C:fungal-type vacuole membrane"/>
    <property type="evidence" value="ECO:0007669"/>
    <property type="project" value="TreeGrafter"/>
</dbReference>
<organism evidence="3 4">
    <name type="scientific">Elsinoe batatas</name>
    <dbReference type="NCBI Taxonomy" id="2601811"/>
    <lineage>
        <taxon>Eukaryota</taxon>
        <taxon>Fungi</taxon>
        <taxon>Dikarya</taxon>
        <taxon>Ascomycota</taxon>
        <taxon>Pezizomycotina</taxon>
        <taxon>Dothideomycetes</taxon>
        <taxon>Dothideomycetidae</taxon>
        <taxon>Myriangiales</taxon>
        <taxon>Elsinoaceae</taxon>
        <taxon>Elsinoe</taxon>
    </lineage>
</organism>
<dbReference type="EMBL" id="JAESVG020000010">
    <property type="protein sequence ID" value="KAG8623231.1"/>
    <property type="molecule type" value="Genomic_DNA"/>
</dbReference>
<feature type="region of interest" description="Disordered" evidence="1">
    <location>
        <begin position="1"/>
        <end position="473"/>
    </location>
</feature>
<evidence type="ECO:0000313" key="3">
    <source>
        <dbReference type="EMBL" id="KAG8623231.1"/>
    </source>
</evidence>
<evidence type="ECO:0000256" key="1">
    <source>
        <dbReference type="SAM" id="MobiDB-lite"/>
    </source>
</evidence>
<dbReference type="InterPro" id="IPR024260">
    <property type="entry name" value="Vac7"/>
</dbReference>
<proteinExistence type="predicted"/>
<name>A0A8K0KSR8_9PEZI</name>
<feature type="compositionally biased region" description="Polar residues" evidence="1">
    <location>
        <begin position="157"/>
        <end position="176"/>
    </location>
</feature>
<feature type="compositionally biased region" description="Polar residues" evidence="1">
    <location>
        <begin position="73"/>
        <end position="96"/>
    </location>
</feature>
<feature type="compositionally biased region" description="Polar residues" evidence="1">
    <location>
        <begin position="346"/>
        <end position="365"/>
    </location>
</feature>
<keyword evidence="4" id="KW-1185">Reference proteome</keyword>
<dbReference type="GO" id="GO:0000011">
    <property type="term" value="P:vacuole inheritance"/>
    <property type="evidence" value="ECO:0007669"/>
    <property type="project" value="TreeGrafter"/>
</dbReference>
<feature type="region of interest" description="Disordered" evidence="1">
    <location>
        <begin position="730"/>
        <end position="799"/>
    </location>
</feature>
<keyword evidence="2" id="KW-0472">Membrane</keyword>
<dbReference type="GO" id="GO:0070772">
    <property type="term" value="C:PAS complex"/>
    <property type="evidence" value="ECO:0007669"/>
    <property type="project" value="TreeGrafter"/>
</dbReference>
<sequence length="1006" mass="107813">MEAGREGSQSVPSQPKTHDTDAVQTPQRHVPSHRDPSPTLRRDGSNTHIPSMRKQPSTNLVPSLPPSVSASPQTSRNTSPIRPSVRPQETPQSTAQRAAGVRSRKNSHDASPIRPVSTQSSAAPPSAAAIQRALSAAAVPQLHSNSNPVADAVSRLPRTSRTAPATESQTPVSPSFSPRVKSPGPSAPSSRRNSVPRKLDNLSAPPITVQNSTPPGTAVPDLKGDGLGDTGLVQTPKVSNRGPSGPKSSLETVQEATPPAGSVLGESTDQSFYSMNSSQTKSSDDDRTPNGTVHKKDTGNKSGESDGDGNRSDGKGKKDLTIDLNKAKMVSSKSAPATARAKQVDGTRNMTVETETVSSIPQSALSADRAAGPRGDPGGSIRLKPSNETIRPRKERKKAVRKAPSVHNGTASSKADIFEARVASQVDEANSSDSDETFVYESNPPEPQLRTNRNHSRTPSVTSIHSQSDRRLNLRAGYDNHRVAGKRSMKFSNNPYSALDSPADDATGMGTIRAHHPRNISRFGRTIGSNSSLYGGGEDSPFTQANKLRANLASGGGGTRHSSRPNTPSQPKSAPAANQRFGPWRKDGAGLRQYDYDDAGEEGSDERTPLVGTVRTPRRYQRRRAGDPRYDSSGGGIYNLRQNSFLGRFGGCFLGLIIISLVIIGAVGVLFMSNRSLEEVQIEKIQNVLASEQEIMLDLVVGAVNPNLLGIGVGEMDLNVFAKSKYVATTTRDEASPTPAPTGPGVGVGTSAERRRPARPAPGPAPGPAPEDDLHVSGQPWQDSDGHWHSGDDDSLEGDSQTMLLGRVFHFDQGLYFDGTPLKRRRHFSTGEFRLAKPGNKTEAGGSARWERVLGYPFELILRGVVRYQLPVTNRDVAARVRGSVVVHPEGGVRGEDEVIPFPEVYTSILSPPPRTRRYGYARLRIRRGPASCQCSVWNGSQSLLVCLFLKQVLLLYHGRNVLVHITPTPTKCRSVTGQMTPHGLWGISSHGVHLEIPSVAGPRTI</sequence>
<feature type="compositionally biased region" description="Pro residues" evidence="1">
    <location>
        <begin position="759"/>
        <end position="769"/>
    </location>
</feature>
<feature type="compositionally biased region" description="Basic and acidic residues" evidence="1">
    <location>
        <begin position="32"/>
        <end position="45"/>
    </location>
</feature>
<comment type="caution">
    <text evidence="3">The sequence shown here is derived from an EMBL/GenBank/DDBJ whole genome shotgun (WGS) entry which is preliminary data.</text>
</comment>
<feature type="compositionally biased region" description="Basic and acidic residues" evidence="1">
    <location>
        <begin position="308"/>
        <end position="321"/>
    </location>
</feature>
<feature type="compositionally biased region" description="Polar residues" evidence="1">
    <location>
        <begin position="236"/>
        <end position="255"/>
    </location>
</feature>
<evidence type="ECO:0008006" key="5">
    <source>
        <dbReference type="Google" id="ProtNLM"/>
    </source>
</evidence>
<dbReference type="AlphaFoldDB" id="A0A8K0KSR8"/>